<dbReference type="AlphaFoldDB" id="A0A9W4RU32"/>
<evidence type="ECO:0000256" key="2">
    <source>
        <dbReference type="SAM" id="MobiDB-lite"/>
    </source>
</evidence>
<protein>
    <recommendedName>
        <fullName evidence="5">TAM domain methyltransferase</fullName>
    </recommendedName>
</protein>
<dbReference type="Pfam" id="PF13489">
    <property type="entry name" value="Methyltransf_23"/>
    <property type="match status" value="1"/>
</dbReference>
<evidence type="ECO:0000256" key="1">
    <source>
        <dbReference type="ARBA" id="ARBA00038158"/>
    </source>
</evidence>
<dbReference type="PANTHER" id="PTHR43591">
    <property type="entry name" value="METHYLTRANSFERASE"/>
    <property type="match status" value="1"/>
</dbReference>
<accession>A0A9W4RU32</accession>
<reference evidence="3" key="1">
    <citation type="submission" date="2022-08" db="EMBL/GenBank/DDBJ databases">
        <authorList>
            <person name="Giroux E."/>
            <person name="Giroux E."/>
        </authorList>
    </citation>
    <scope>NUCLEOTIDE SEQUENCE</scope>
    <source>
        <strain evidence="3">H1091258</strain>
    </source>
</reference>
<comment type="similarity">
    <text evidence="1">Belongs to the methyltransferase superfamily. LaeA methyltransferase family.</text>
</comment>
<dbReference type="EMBL" id="CAMGZC010000375">
    <property type="protein sequence ID" value="CAI0646912.1"/>
    <property type="molecule type" value="Genomic_DNA"/>
</dbReference>
<sequence>TPVDLYLTIAAIMADEGAVPKSPSRSPTRPDTAAPTAAGEEQATNSQPAPGPNIETDEPVEDAGFSTDDRSTQSTSLSSSVRDYNFENKRRYHKFKEGRYLFPNDDLEQEREDMKHAMILHLCGGALHNAPLKNPQKILDIGTGTGIWAIDVGDEYPEAEVTGIDLSPIQPGYVPPNVNFIVDDAEAEWLYPENSIDYIHLRHMAPAIKNWPKLLKEAHRVLKPGGWIELQDMKWTFDCDDGSMPSDCTLPKFTSLVKEGLEKFGVELFAADHHIERLKAAGYVNQVNDTKKLPVGPWAKENDLKNIGRYSQAAVYDGLHANTIAPLTRGLGWSSTEVEIFLVQLRKDLMNLSIHSYAHYYSMSGQKPLEVK</sequence>
<dbReference type="CDD" id="cd02440">
    <property type="entry name" value="AdoMet_MTases"/>
    <property type="match status" value="1"/>
</dbReference>
<dbReference type="Gene3D" id="3.40.50.150">
    <property type="entry name" value="Vaccinia Virus protein VP39"/>
    <property type="match status" value="1"/>
</dbReference>
<gene>
    <name evidence="3" type="ORF">CGXH109_LOCUS59923</name>
</gene>
<dbReference type="PANTHER" id="PTHR43591:SF24">
    <property type="entry name" value="2-METHOXY-6-POLYPRENYL-1,4-BENZOQUINOL METHYLASE, MITOCHONDRIAL"/>
    <property type="match status" value="1"/>
</dbReference>
<dbReference type="GO" id="GO:0008168">
    <property type="term" value="F:methyltransferase activity"/>
    <property type="evidence" value="ECO:0007669"/>
    <property type="project" value="TreeGrafter"/>
</dbReference>
<feature type="non-terminal residue" evidence="3">
    <location>
        <position position="1"/>
    </location>
</feature>
<feature type="region of interest" description="Disordered" evidence="2">
    <location>
        <begin position="14"/>
        <end position="79"/>
    </location>
</feature>
<dbReference type="SUPFAM" id="SSF53335">
    <property type="entry name" value="S-adenosyl-L-methionine-dependent methyltransferases"/>
    <property type="match status" value="1"/>
</dbReference>
<evidence type="ECO:0000313" key="4">
    <source>
        <dbReference type="Proteomes" id="UP001152533"/>
    </source>
</evidence>
<dbReference type="InterPro" id="IPR029063">
    <property type="entry name" value="SAM-dependent_MTases_sf"/>
</dbReference>
<keyword evidence="4" id="KW-1185">Reference proteome</keyword>
<organism evidence="3 4">
    <name type="scientific">Colletotrichum noveboracense</name>
    <dbReference type="NCBI Taxonomy" id="2664923"/>
    <lineage>
        <taxon>Eukaryota</taxon>
        <taxon>Fungi</taxon>
        <taxon>Dikarya</taxon>
        <taxon>Ascomycota</taxon>
        <taxon>Pezizomycotina</taxon>
        <taxon>Sordariomycetes</taxon>
        <taxon>Hypocreomycetidae</taxon>
        <taxon>Glomerellales</taxon>
        <taxon>Glomerellaceae</taxon>
        <taxon>Colletotrichum</taxon>
        <taxon>Colletotrichum gloeosporioides species complex</taxon>
    </lineage>
</organism>
<comment type="caution">
    <text evidence="3">The sequence shown here is derived from an EMBL/GenBank/DDBJ whole genome shotgun (WGS) entry which is preliminary data.</text>
</comment>
<proteinExistence type="inferred from homology"/>
<evidence type="ECO:0000313" key="3">
    <source>
        <dbReference type="EMBL" id="CAI0646912.1"/>
    </source>
</evidence>
<dbReference type="Proteomes" id="UP001152533">
    <property type="component" value="Unassembled WGS sequence"/>
</dbReference>
<name>A0A9W4RU32_9PEZI</name>
<feature type="compositionally biased region" description="Low complexity" evidence="2">
    <location>
        <begin position="27"/>
        <end position="38"/>
    </location>
</feature>
<evidence type="ECO:0008006" key="5">
    <source>
        <dbReference type="Google" id="ProtNLM"/>
    </source>
</evidence>